<dbReference type="EMBL" id="SJPW01000001">
    <property type="protein sequence ID" value="TWU59984.1"/>
    <property type="molecule type" value="Genomic_DNA"/>
</dbReference>
<dbReference type="AlphaFoldDB" id="A0A5C6FJS0"/>
<evidence type="ECO:0000313" key="3">
    <source>
        <dbReference type="EMBL" id="TWU59984.1"/>
    </source>
</evidence>
<accession>A0A5C6FJS0</accession>
<dbReference type="Proteomes" id="UP000318288">
    <property type="component" value="Unassembled WGS sequence"/>
</dbReference>
<comment type="caution">
    <text evidence="3">The sequence shown here is derived from an EMBL/GenBank/DDBJ whole genome shotgun (WGS) entry which is preliminary data.</text>
</comment>
<protein>
    <submittedName>
        <fullName evidence="3">HlyD family secretion protein</fullName>
    </submittedName>
</protein>
<evidence type="ECO:0000256" key="1">
    <source>
        <dbReference type="ARBA" id="ARBA00004196"/>
    </source>
</evidence>
<proteinExistence type="predicted"/>
<keyword evidence="4" id="KW-1185">Reference proteome</keyword>
<gene>
    <name evidence="3" type="ORF">Poly51_02570</name>
</gene>
<evidence type="ECO:0000313" key="4">
    <source>
        <dbReference type="Proteomes" id="UP000318288"/>
    </source>
</evidence>
<dbReference type="Gene3D" id="2.40.30.170">
    <property type="match status" value="1"/>
</dbReference>
<dbReference type="GO" id="GO:0030313">
    <property type="term" value="C:cell envelope"/>
    <property type="evidence" value="ECO:0007669"/>
    <property type="project" value="UniProtKB-SubCell"/>
</dbReference>
<dbReference type="PANTHER" id="PTHR32347:SF23">
    <property type="entry name" value="BLL5650 PROTEIN"/>
    <property type="match status" value="1"/>
</dbReference>
<dbReference type="SUPFAM" id="SSF111369">
    <property type="entry name" value="HlyD-like secretion proteins"/>
    <property type="match status" value="1"/>
</dbReference>
<reference evidence="3 4" key="1">
    <citation type="submission" date="2019-02" db="EMBL/GenBank/DDBJ databases">
        <title>Deep-cultivation of Planctomycetes and their phenomic and genomic characterization uncovers novel biology.</title>
        <authorList>
            <person name="Wiegand S."/>
            <person name="Jogler M."/>
            <person name="Boedeker C."/>
            <person name="Pinto D."/>
            <person name="Vollmers J."/>
            <person name="Rivas-Marin E."/>
            <person name="Kohn T."/>
            <person name="Peeters S.H."/>
            <person name="Heuer A."/>
            <person name="Rast P."/>
            <person name="Oberbeckmann S."/>
            <person name="Bunk B."/>
            <person name="Jeske O."/>
            <person name="Meyerdierks A."/>
            <person name="Storesund J.E."/>
            <person name="Kallscheuer N."/>
            <person name="Luecker S."/>
            <person name="Lage O.M."/>
            <person name="Pohl T."/>
            <person name="Merkel B.J."/>
            <person name="Hornburger P."/>
            <person name="Mueller R.-W."/>
            <person name="Bruemmer F."/>
            <person name="Labrenz M."/>
            <person name="Spormann A.M."/>
            <person name="Op Den Camp H."/>
            <person name="Overmann J."/>
            <person name="Amann R."/>
            <person name="Jetten M.S.M."/>
            <person name="Mascher T."/>
            <person name="Medema M.H."/>
            <person name="Devos D.P."/>
            <person name="Kaster A.-K."/>
            <person name="Ovreas L."/>
            <person name="Rohde M."/>
            <person name="Galperin M.Y."/>
            <person name="Jogler C."/>
        </authorList>
    </citation>
    <scope>NUCLEOTIDE SEQUENCE [LARGE SCALE GENOMIC DNA]</scope>
    <source>
        <strain evidence="3 4">Poly51</strain>
    </source>
</reference>
<organism evidence="3 4">
    <name type="scientific">Rubripirellula tenax</name>
    <dbReference type="NCBI Taxonomy" id="2528015"/>
    <lineage>
        <taxon>Bacteria</taxon>
        <taxon>Pseudomonadati</taxon>
        <taxon>Planctomycetota</taxon>
        <taxon>Planctomycetia</taxon>
        <taxon>Pirellulales</taxon>
        <taxon>Pirellulaceae</taxon>
        <taxon>Rubripirellula</taxon>
    </lineage>
</organism>
<dbReference type="InterPro" id="IPR050465">
    <property type="entry name" value="UPF0194_transport"/>
</dbReference>
<comment type="subcellular location">
    <subcellularLocation>
        <location evidence="1">Cell envelope</location>
    </subcellularLocation>
</comment>
<name>A0A5C6FJS0_9BACT</name>
<sequence length="591" mass="64306">MIAELLHSVGNLTRAIWVGYAEGSSDVVSVRSEYNALASQNLGLSHASVTPTIGKALKDGTQKADFADPLTVLCVPIGTSPGQAIALAMELPSRNVEPFLLVAQLASACVTRFDERSSLRAIDQQADNSAAIAELMVELASSSDMKDASLVAANRIADHLDASFVAIGHCRPFPWSMDSISDNASMTAVPRVRIEAISSVSDVGRDGEVTRLMVEAMSESLVRFQSLGETETRYRRDDVESGLMQLAHRQLAASIALPRIDTYPLITAKGIVIGAWMVIRDGNSSDDTSQDRFASSVGGYLSEALAMSRRAGESPLARWGNRVTATTRSRVRAIALGAVVAGAVMMVPVPHRVDCSTVLSAMSQRFATAPHSGILKQAFVRPGDAVIAGQQIAEMDGVELELRRAELIAHRQRASKQVDVQRTLRLPAETQIAKLEVDQLDAQIDLVEHQLAHLSITSDVDGVVLQGDWHDARGAMIREGDVLMQIAPLDRLRAEIEIPERELPYVRIDQSIRLTLDGQPLESIDASIKCIRPMSEIRDGQNIFLAEVELENEAKLLRPGMRGRTKVDAGQKSLGWVMFHHACESLYRSIR</sequence>
<keyword evidence="2" id="KW-0175">Coiled coil</keyword>
<evidence type="ECO:0000256" key="2">
    <source>
        <dbReference type="ARBA" id="ARBA00023054"/>
    </source>
</evidence>
<dbReference type="PANTHER" id="PTHR32347">
    <property type="entry name" value="EFFLUX SYSTEM COMPONENT YKNX-RELATED"/>
    <property type="match status" value="1"/>
</dbReference>